<evidence type="ECO:0000313" key="2">
    <source>
        <dbReference type="Proteomes" id="UP000299102"/>
    </source>
</evidence>
<evidence type="ECO:0000313" key="1">
    <source>
        <dbReference type="EMBL" id="GBP48075.1"/>
    </source>
</evidence>
<dbReference type="Proteomes" id="UP000299102">
    <property type="component" value="Unassembled WGS sequence"/>
</dbReference>
<reference evidence="1 2" key="1">
    <citation type="journal article" date="2019" name="Commun. Biol.">
        <title>The bagworm genome reveals a unique fibroin gene that provides high tensile strength.</title>
        <authorList>
            <person name="Kono N."/>
            <person name="Nakamura H."/>
            <person name="Ohtoshi R."/>
            <person name="Tomita M."/>
            <person name="Numata K."/>
            <person name="Arakawa K."/>
        </authorList>
    </citation>
    <scope>NUCLEOTIDE SEQUENCE [LARGE SCALE GENOMIC DNA]</scope>
</reference>
<accession>A0A4C1WD74</accession>
<gene>
    <name evidence="1" type="ORF">EVAR_85690_1</name>
</gene>
<protein>
    <submittedName>
        <fullName evidence="1">Uncharacterized protein</fullName>
    </submittedName>
</protein>
<dbReference type="EMBL" id="BGZK01000516">
    <property type="protein sequence ID" value="GBP48075.1"/>
    <property type="molecule type" value="Genomic_DNA"/>
</dbReference>
<organism evidence="1 2">
    <name type="scientific">Eumeta variegata</name>
    <name type="common">Bagworm moth</name>
    <name type="synonym">Eumeta japonica</name>
    <dbReference type="NCBI Taxonomy" id="151549"/>
    <lineage>
        <taxon>Eukaryota</taxon>
        <taxon>Metazoa</taxon>
        <taxon>Ecdysozoa</taxon>
        <taxon>Arthropoda</taxon>
        <taxon>Hexapoda</taxon>
        <taxon>Insecta</taxon>
        <taxon>Pterygota</taxon>
        <taxon>Neoptera</taxon>
        <taxon>Endopterygota</taxon>
        <taxon>Lepidoptera</taxon>
        <taxon>Glossata</taxon>
        <taxon>Ditrysia</taxon>
        <taxon>Tineoidea</taxon>
        <taxon>Psychidae</taxon>
        <taxon>Oiketicinae</taxon>
        <taxon>Eumeta</taxon>
    </lineage>
</organism>
<sequence>MNLIPSVSKAALSTAAPSRLLEQPVTQEHSLSKARAVVGVARVTRLRKRLPTALRSQVRRMRRTLRIVKEIFQLIKSINVHMYPGMLKPDRHTAERYKRVRKVVASFIKFCYTRSRTFIRDRNRSLGQVKLSVDHSFPAGLRYVQRTPSAVPDVSGVAREGRRRLAPGAIHSERLSNIKYCIHLPGMFSNAPVRVRDQSLEQTDARRPTLGAGNNGAAGETHGGAVNTFALNAKRFISLPARAKL</sequence>
<keyword evidence="2" id="KW-1185">Reference proteome</keyword>
<name>A0A4C1WD74_EUMVA</name>
<proteinExistence type="predicted"/>
<dbReference type="AlphaFoldDB" id="A0A4C1WD74"/>
<comment type="caution">
    <text evidence="1">The sequence shown here is derived from an EMBL/GenBank/DDBJ whole genome shotgun (WGS) entry which is preliminary data.</text>
</comment>